<evidence type="ECO:0000313" key="3">
    <source>
        <dbReference type="Proteomes" id="UP001590951"/>
    </source>
</evidence>
<feature type="compositionally biased region" description="Gly residues" evidence="1">
    <location>
        <begin position="41"/>
        <end position="51"/>
    </location>
</feature>
<sequence>MERGPNRRQKAANRKREGDSEKSEDQEHEKPDPIPQRMPADGGGFRLRGNF</sequence>
<evidence type="ECO:0000313" key="2">
    <source>
        <dbReference type="EMBL" id="KAL2049241.1"/>
    </source>
</evidence>
<keyword evidence="3" id="KW-1185">Reference proteome</keyword>
<feature type="compositionally biased region" description="Basic residues" evidence="1">
    <location>
        <begin position="1"/>
        <end position="13"/>
    </location>
</feature>
<dbReference type="Proteomes" id="UP001590951">
    <property type="component" value="Unassembled WGS sequence"/>
</dbReference>
<evidence type="ECO:0000256" key="1">
    <source>
        <dbReference type="SAM" id="MobiDB-lite"/>
    </source>
</evidence>
<feature type="compositionally biased region" description="Basic and acidic residues" evidence="1">
    <location>
        <begin position="14"/>
        <end position="32"/>
    </location>
</feature>
<feature type="region of interest" description="Disordered" evidence="1">
    <location>
        <begin position="1"/>
        <end position="51"/>
    </location>
</feature>
<reference evidence="2 3" key="1">
    <citation type="submission" date="2024-09" db="EMBL/GenBank/DDBJ databases">
        <title>Rethinking Asexuality: The Enigmatic Case of Functional Sexual Genes in Lepraria (Stereocaulaceae).</title>
        <authorList>
            <person name="Doellman M."/>
            <person name="Sun Y."/>
            <person name="Barcenas-Pena A."/>
            <person name="Lumbsch H.T."/>
            <person name="Grewe F."/>
        </authorList>
    </citation>
    <scope>NUCLEOTIDE SEQUENCE [LARGE SCALE GENOMIC DNA]</scope>
    <source>
        <strain evidence="2 3">Grewe 0041</strain>
    </source>
</reference>
<accession>A0ABR4AUH7</accession>
<organism evidence="2 3">
    <name type="scientific">Lepraria finkii</name>
    <dbReference type="NCBI Taxonomy" id="1340010"/>
    <lineage>
        <taxon>Eukaryota</taxon>
        <taxon>Fungi</taxon>
        <taxon>Dikarya</taxon>
        <taxon>Ascomycota</taxon>
        <taxon>Pezizomycotina</taxon>
        <taxon>Lecanoromycetes</taxon>
        <taxon>OSLEUM clade</taxon>
        <taxon>Lecanoromycetidae</taxon>
        <taxon>Lecanorales</taxon>
        <taxon>Lecanorineae</taxon>
        <taxon>Stereocaulaceae</taxon>
        <taxon>Lepraria</taxon>
    </lineage>
</organism>
<protein>
    <submittedName>
        <fullName evidence="2">Uncharacterized protein</fullName>
    </submittedName>
</protein>
<comment type="caution">
    <text evidence="2">The sequence shown here is derived from an EMBL/GenBank/DDBJ whole genome shotgun (WGS) entry which is preliminary data.</text>
</comment>
<proteinExistence type="predicted"/>
<dbReference type="EMBL" id="JBHFEH010000068">
    <property type="protein sequence ID" value="KAL2049241.1"/>
    <property type="molecule type" value="Genomic_DNA"/>
</dbReference>
<gene>
    <name evidence="2" type="ORF">ABVK25_010508</name>
</gene>
<name>A0ABR4AUH7_9LECA</name>